<dbReference type="EMBL" id="JARGDH010000006">
    <property type="protein sequence ID" value="KAL0265825.1"/>
    <property type="molecule type" value="Genomic_DNA"/>
</dbReference>
<evidence type="ECO:0000256" key="13">
    <source>
        <dbReference type="ARBA" id="ARBA00032577"/>
    </source>
</evidence>
<accession>A0AAW2H7W7</accession>
<evidence type="ECO:0000256" key="3">
    <source>
        <dbReference type="ARBA" id="ARBA00017959"/>
    </source>
</evidence>
<keyword evidence="10 15" id="KW-0694">RNA-binding</keyword>
<evidence type="ECO:0000256" key="14">
    <source>
        <dbReference type="ARBA" id="ARBA00048300"/>
    </source>
</evidence>
<dbReference type="InterPro" id="IPR023033">
    <property type="entry name" value="Ala_tRNA_ligase_euk/bac"/>
</dbReference>
<keyword evidence="9 15" id="KW-0067">ATP-binding</keyword>
<protein>
    <recommendedName>
        <fullName evidence="3">Alanine--tRNA ligase</fullName>
        <ecNumber evidence="2">6.1.1.7</ecNumber>
    </recommendedName>
    <alternativeName>
        <fullName evidence="13">Alanyl-tRNA synthetase</fullName>
    </alternativeName>
</protein>
<dbReference type="AlphaFoldDB" id="A0AAW2H7W7"/>
<dbReference type="InterPro" id="IPR012947">
    <property type="entry name" value="tRNA_SAD"/>
</dbReference>
<dbReference type="FunFam" id="3.30.930.10:FF:000011">
    <property type="entry name" value="Alanine--tRNA ligase, cytoplasmic"/>
    <property type="match status" value="1"/>
</dbReference>
<feature type="binding site" evidence="15">
    <location>
        <position position="552"/>
    </location>
    <ligand>
        <name>Zn(2+)</name>
        <dbReference type="ChEBI" id="CHEBI:29105"/>
    </ligand>
</feature>
<dbReference type="GO" id="GO:0000049">
    <property type="term" value="F:tRNA binding"/>
    <property type="evidence" value="ECO:0007669"/>
    <property type="project" value="UniProtKB-KW"/>
</dbReference>
<feature type="binding site" evidence="15">
    <location>
        <position position="661"/>
    </location>
    <ligand>
        <name>Zn(2+)</name>
        <dbReference type="ChEBI" id="CHEBI:29105"/>
    </ligand>
</feature>
<dbReference type="Pfam" id="PF01411">
    <property type="entry name" value="tRNA-synt_2c"/>
    <property type="match status" value="1"/>
</dbReference>
<comment type="catalytic activity">
    <reaction evidence="14 15">
        <text>tRNA(Ala) + L-alanine + ATP = L-alanyl-tRNA(Ala) + AMP + diphosphate</text>
        <dbReference type="Rhea" id="RHEA:12540"/>
        <dbReference type="Rhea" id="RHEA-COMP:9657"/>
        <dbReference type="Rhea" id="RHEA-COMP:9923"/>
        <dbReference type="ChEBI" id="CHEBI:30616"/>
        <dbReference type="ChEBI" id="CHEBI:33019"/>
        <dbReference type="ChEBI" id="CHEBI:57972"/>
        <dbReference type="ChEBI" id="CHEBI:78442"/>
        <dbReference type="ChEBI" id="CHEBI:78497"/>
        <dbReference type="ChEBI" id="CHEBI:456215"/>
        <dbReference type="EC" id="6.1.1.7"/>
    </reaction>
</comment>
<feature type="binding site" evidence="15">
    <location>
        <position position="657"/>
    </location>
    <ligand>
        <name>Zn(2+)</name>
        <dbReference type="ChEBI" id="CHEBI:29105"/>
    </ligand>
</feature>
<comment type="subunit">
    <text evidence="15">Monomer.</text>
</comment>
<evidence type="ECO:0000256" key="9">
    <source>
        <dbReference type="ARBA" id="ARBA00022840"/>
    </source>
</evidence>
<dbReference type="InterPro" id="IPR018165">
    <property type="entry name" value="Ala-tRNA-synth_IIc_core"/>
</dbReference>
<dbReference type="InterPro" id="IPR009000">
    <property type="entry name" value="Transl_B-barrel_sf"/>
</dbReference>
<dbReference type="InterPro" id="IPR018164">
    <property type="entry name" value="Ala-tRNA-synth_IIc_N"/>
</dbReference>
<evidence type="ECO:0000313" key="17">
    <source>
        <dbReference type="EMBL" id="KAL0265825.1"/>
    </source>
</evidence>
<feature type="domain" description="Alanyl-transfer RNA synthetases family profile" evidence="16">
    <location>
        <begin position="2"/>
        <end position="700"/>
    </location>
</feature>
<proteinExistence type="inferred from homology"/>
<evidence type="ECO:0000256" key="6">
    <source>
        <dbReference type="ARBA" id="ARBA00022723"/>
    </source>
</evidence>
<evidence type="ECO:0000256" key="4">
    <source>
        <dbReference type="ARBA" id="ARBA00022555"/>
    </source>
</evidence>
<dbReference type="GO" id="GO:0004813">
    <property type="term" value="F:alanine-tRNA ligase activity"/>
    <property type="evidence" value="ECO:0007669"/>
    <property type="project" value="UniProtKB-UniRule"/>
</dbReference>
<comment type="caution">
    <text evidence="17">The sequence shown here is derived from an EMBL/GenBank/DDBJ whole genome shotgun (WGS) entry which is preliminary data.</text>
</comment>
<comment type="similarity">
    <text evidence="1">Belongs to the class-II aminoacyl-tRNA synthetase family. Alax-L subfamily.</text>
</comment>
<dbReference type="FunFam" id="3.30.980.10:FF:000004">
    <property type="entry name" value="Alanine--tRNA ligase, cytoplasmic"/>
    <property type="match status" value="1"/>
</dbReference>
<evidence type="ECO:0000256" key="7">
    <source>
        <dbReference type="ARBA" id="ARBA00022741"/>
    </source>
</evidence>
<evidence type="ECO:0000259" key="16">
    <source>
        <dbReference type="PROSITE" id="PS50860"/>
    </source>
</evidence>
<dbReference type="PANTHER" id="PTHR11777:SF9">
    <property type="entry name" value="ALANINE--TRNA LIGASE, CYTOPLASMIC"/>
    <property type="match status" value="1"/>
</dbReference>
<dbReference type="PROSITE" id="PS50860">
    <property type="entry name" value="AA_TRNA_LIGASE_II_ALA"/>
    <property type="match status" value="1"/>
</dbReference>
<dbReference type="PRINTS" id="PR00980">
    <property type="entry name" value="TRNASYNTHALA"/>
</dbReference>
<evidence type="ECO:0000256" key="1">
    <source>
        <dbReference type="ARBA" id="ARBA00008429"/>
    </source>
</evidence>
<dbReference type="InterPro" id="IPR018162">
    <property type="entry name" value="Ala-tRNA-ligase_IIc_anticod-bd"/>
</dbReference>
<evidence type="ECO:0000256" key="2">
    <source>
        <dbReference type="ARBA" id="ARBA00013168"/>
    </source>
</evidence>
<comment type="function">
    <text evidence="15">Catalyzes the attachment of alanine to tRNA(Ala) in a two-step reaction: alanine is first activated by ATP to form Ala-AMP and then transferred to the acceptor end of tRNA(Ala). Also edits incorrectly charged tRNA(Ala) via its editing domain.</text>
</comment>
<dbReference type="GO" id="GO:0005524">
    <property type="term" value="F:ATP binding"/>
    <property type="evidence" value="ECO:0007669"/>
    <property type="project" value="UniProtKB-UniRule"/>
</dbReference>
<dbReference type="GO" id="GO:0002161">
    <property type="term" value="F:aminoacyl-tRNA deacylase activity"/>
    <property type="evidence" value="ECO:0007669"/>
    <property type="project" value="TreeGrafter"/>
</dbReference>
<keyword evidence="11 15" id="KW-0648">Protein biosynthesis</keyword>
<dbReference type="InterPro" id="IPR002318">
    <property type="entry name" value="Ala-tRNA-lgiase_IIc"/>
</dbReference>
<comment type="cofactor">
    <cofactor evidence="15">
        <name>Zn(2+)</name>
        <dbReference type="ChEBI" id="CHEBI:29105"/>
    </cofactor>
    <text evidence="15">Binds 1 zinc ion per subunit.</text>
</comment>
<evidence type="ECO:0000256" key="10">
    <source>
        <dbReference type="ARBA" id="ARBA00022884"/>
    </source>
</evidence>
<dbReference type="Pfam" id="PF07973">
    <property type="entry name" value="tRNA_SAD"/>
    <property type="match status" value="1"/>
</dbReference>
<dbReference type="Gene3D" id="3.30.930.10">
    <property type="entry name" value="Bira Bifunctional Protein, Domain 2"/>
    <property type="match status" value="1"/>
</dbReference>
<dbReference type="GO" id="GO:0008270">
    <property type="term" value="F:zinc ion binding"/>
    <property type="evidence" value="ECO:0007669"/>
    <property type="project" value="UniProtKB-UniRule"/>
</dbReference>
<dbReference type="GO" id="GO:0006419">
    <property type="term" value="P:alanyl-tRNA aminoacylation"/>
    <property type="evidence" value="ECO:0007669"/>
    <property type="project" value="InterPro"/>
</dbReference>
<evidence type="ECO:0000256" key="12">
    <source>
        <dbReference type="ARBA" id="ARBA00023146"/>
    </source>
</evidence>
<dbReference type="EC" id="6.1.1.7" evidence="2"/>
<evidence type="ECO:0000256" key="5">
    <source>
        <dbReference type="ARBA" id="ARBA00022598"/>
    </source>
</evidence>
<dbReference type="InterPro" id="IPR018163">
    <property type="entry name" value="Thr/Ala-tRNA-synth_IIc_edit"/>
</dbReference>
<dbReference type="Gene3D" id="3.30.980.10">
    <property type="entry name" value="Threonyl-trna Synthetase, Chain A, domain 2"/>
    <property type="match status" value="1"/>
</dbReference>
<keyword evidence="8 15" id="KW-0862">Zinc</keyword>
<dbReference type="CDD" id="cd00673">
    <property type="entry name" value="AlaRS_core"/>
    <property type="match status" value="1"/>
</dbReference>
<comment type="domain">
    <text evidence="15">Consists of three domains; the N-terminal catalytic domain, the editing domain and the C-terminal C-Ala domain. The editing domain removes incorrectly charged amino acids, while the C-Ala domain, along with tRNA(Ala), serves as a bridge to cooperatively bring together the editing and aminoacylation centers thus stimulating deacylation of misacylated tRNAs.</text>
</comment>
<feature type="binding site" evidence="15">
    <location>
        <position position="556"/>
    </location>
    <ligand>
        <name>Zn(2+)</name>
        <dbReference type="ChEBI" id="CHEBI:29105"/>
    </ligand>
</feature>
<dbReference type="SUPFAM" id="SSF55186">
    <property type="entry name" value="ThrRS/AlaRS common domain"/>
    <property type="match status" value="1"/>
</dbReference>
<dbReference type="SUPFAM" id="SSF101353">
    <property type="entry name" value="Putative anticodon-binding domain of alanyl-tRNA synthetase (AlaRS)"/>
    <property type="match status" value="1"/>
</dbReference>
<name>A0AAW2H7W7_9NEOP</name>
<keyword evidence="7 15" id="KW-0547">Nucleotide-binding</keyword>
<organism evidence="17">
    <name type="scientific">Menopon gallinae</name>
    <name type="common">poultry shaft louse</name>
    <dbReference type="NCBI Taxonomy" id="328185"/>
    <lineage>
        <taxon>Eukaryota</taxon>
        <taxon>Metazoa</taxon>
        <taxon>Ecdysozoa</taxon>
        <taxon>Arthropoda</taxon>
        <taxon>Hexapoda</taxon>
        <taxon>Insecta</taxon>
        <taxon>Pterygota</taxon>
        <taxon>Neoptera</taxon>
        <taxon>Paraneoptera</taxon>
        <taxon>Psocodea</taxon>
        <taxon>Troctomorpha</taxon>
        <taxon>Phthiraptera</taxon>
        <taxon>Amblycera</taxon>
        <taxon>Menoponidae</taxon>
        <taxon>Menopon</taxon>
    </lineage>
</organism>
<dbReference type="SUPFAM" id="SSF55681">
    <property type="entry name" value="Class II aaRS and biotin synthetases"/>
    <property type="match status" value="1"/>
</dbReference>
<evidence type="ECO:0000256" key="11">
    <source>
        <dbReference type="ARBA" id="ARBA00022917"/>
    </source>
</evidence>
<dbReference type="InterPro" id="IPR050058">
    <property type="entry name" value="Ala-tRNA_ligase"/>
</dbReference>
<dbReference type="HAMAP" id="MF_00036_B">
    <property type="entry name" value="Ala_tRNA_synth_B"/>
    <property type="match status" value="1"/>
</dbReference>
<dbReference type="InterPro" id="IPR045864">
    <property type="entry name" value="aa-tRNA-synth_II/BPL/LPL"/>
</dbReference>
<evidence type="ECO:0000256" key="15">
    <source>
        <dbReference type="HAMAP-Rule" id="MF_03133"/>
    </source>
</evidence>
<dbReference type="Gene3D" id="2.40.30.130">
    <property type="match status" value="1"/>
</dbReference>
<keyword evidence="4 15" id="KW-0820">tRNA-binding</keyword>
<dbReference type="SMART" id="SM00863">
    <property type="entry name" value="tRNA_SAD"/>
    <property type="match status" value="1"/>
</dbReference>
<gene>
    <name evidence="17" type="ORF">PYX00_011542</name>
</gene>
<dbReference type="NCBIfam" id="TIGR00344">
    <property type="entry name" value="alaS"/>
    <property type="match status" value="1"/>
</dbReference>
<evidence type="ECO:0000256" key="8">
    <source>
        <dbReference type="ARBA" id="ARBA00022833"/>
    </source>
</evidence>
<dbReference type="GO" id="GO:0005739">
    <property type="term" value="C:mitochondrion"/>
    <property type="evidence" value="ECO:0007669"/>
    <property type="project" value="TreeGrafter"/>
</dbReference>
<keyword evidence="12 15" id="KW-0030">Aminoacyl-tRNA synthetase</keyword>
<reference evidence="17" key="1">
    <citation type="journal article" date="2024" name="Gigascience">
        <title>Chromosome-level genome of the poultry shaft louse Menopon gallinae provides insight into the host-switching and adaptive evolution of parasitic lice.</title>
        <authorList>
            <person name="Xu Y."/>
            <person name="Ma L."/>
            <person name="Liu S."/>
            <person name="Liang Y."/>
            <person name="Liu Q."/>
            <person name="He Z."/>
            <person name="Tian L."/>
            <person name="Duan Y."/>
            <person name="Cai W."/>
            <person name="Li H."/>
            <person name="Song F."/>
        </authorList>
    </citation>
    <scope>NUCLEOTIDE SEQUENCE</scope>
    <source>
        <strain evidence="17">Cailab_2023a</strain>
    </source>
</reference>
<dbReference type="SUPFAM" id="SSF50447">
    <property type="entry name" value="Translation proteins"/>
    <property type="match status" value="1"/>
</dbReference>
<keyword evidence="5 15" id="KW-0436">Ligase</keyword>
<sequence length="864" mass="97490">MWTSKQLREAFTGYFRKRGHEIIESSSVVPLDDDTLLFTNSGMVQFKSNLLGVKNKFSGVRRACSVQRCIRAGGKHNDLDDVGKDTYHHTFFEMMGNWSFGDYFKKEAIDYAWDFLVNILKISGDRLYATYFHDEASDVDPDTETKRLWSRYLPLSHIVKGSFRNNFWEMGDTGPCGPCSEIHFDRIGGRDASGLVNTDDPDVLEVWNLVFMQYNRTDSGMDKLRVPSIDTGIGFERLLSILNNVRSNYLTDLFVPLFEYIRNEGDLDEYKDTISGPSAGVDAGYRILADHSRTIAVCLHYGVVPSNEGRGYVLRRICRRAVRCAQETLGLKAGVLERLVEKAAGILGISLEESVLRAVSREEALFGRTLNRGIVLFKKLAAKGSTISGRDAFVLYDTYGFPLDLTKILAAENNATVDEEEFHRERERSRMLSREARRRPFSLPESSITTDDRYKYLENGIDAELLFQSEREGEVGCVFDKTCFYYECGGQVGDSGVITFYEDGVKVGVLAVADTQMISGNIFHIGKLDGRTAAAARLVFDSDRRDKIKKSHTGVHILYYFLRKTLLDEVIEQKGSLVEAGRLRFDFSCSRALGTEEIRDIEAKMNSLVDEDCSVEVEVVKFEGLDPSVTRNTNEEYPEYVRNVRVLWKNDTIQDLCGGVHVKRTSEIERIRIISETGVSLNTRRIVALTGEAAARAEEDARRLLEAGSAEGALPTIPLVERREIERIRDARAKALDEKRVKTIMEQLKRANELVLQLRTEALMADGKERPFVSFEYDGSCISTKDVRKQVRKVMDIFEKNGINGIAYCFVNGGVHLVLSQECGDVLERIRGCLDSTSVRTVDRFYICYGTVGTKEAFIAAVIK</sequence>
<dbReference type="PANTHER" id="PTHR11777">
    <property type="entry name" value="ALANYL-TRNA SYNTHETASE"/>
    <property type="match status" value="1"/>
</dbReference>
<keyword evidence="6 15" id="KW-0479">Metal-binding</keyword>